<evidence type="ECO:0000313" key="2">
    <source>
        <dbReference type="EMBL" id="MEJ8641571.1"/>
    </source>
</evidence>
<keyword evidence="1" id="KW-0732">Signal</keyword>
<dbReference type="EMBL" id="JBBKAM010000002">
    <property type="protein sequence ID" value="MEJ8641571.1"/>
    <property type="molecule type" value="Genomic_DNA"/>
</dbReference>
<proteinExistence type="predicted"/>
<keyword evidence="3" id="KW-1185">Reference proteome</keyword>
<evidence type="ECO:0000313" key="3">
    <source>
        <dbReference type="Proteomes" id="UP001382904"/>
    </source>
</evidence>
<protein>
    <submittedName>
        <fullName evidence="2">Uncharacterized protein</fullName>
    </submittedName>
</protein>
<feature type="chain" id="PRO_5046787953" evidence="1">
    <location>
        <begin position="26"/>
        <end position="165"/>
    </location>
</feature>
<evidence type="ECO:0000256" key="1">
    <source>
        <dbReference type="SAM" id="SignalP"/>
    </source>
</evidence>
<sequence length="165" mass="17318">MNCLARAVLALFCLLVAAVAVLAFAVRSDERPEAFTAADVTGVWLGDRGGRLEVLPDGRARLSGSGEWTCVPGQATAATPAEGSWVLARHSDEDPGILVKFSADGPQGADGDRGADGAPGRRACSDWFAVHGSGKGNATGDGADVWARFLAHRTHWERYRRATTG</sequence>
<accession>A0ABU8U226</accession>
<comment type="caution">
    <text evidence="2">The sequence shown here is derived from an EMBL/GenBank/DDBJ whole genome shotgun (WGS) entry which is preliminary data.</text>
</comment>
<organism evidence="2 3">
    <name type="scientific">Streptomyces caledonius</name>
    <dbReference type="NCBI Taxonomy" id="3134107"/>
    <lineage>
        <taxon>Bacteria</taxon>
        <taxon>Bacillati</taxon>
        <taxon>Actinomycetota</taxon>
        <taxon>Actinomycetes</taxon>
        <taxon>Kitasatosporales</taxon>
        <taxon>Streptomycetaceae</taxon>
        <taxon>Streptomyces</taxon>
    </lineage>
</organism>
<feature type="signal peptide" evidence="1">
    <location>
        <begin position="1"/>
        <end position="25"/>
    </location>
</feature>
<reference evidence="2 3" key="1">
    <citation type="submission" date="2024-03" db="EMBL/GenBank/DDBJ databases">
        <title>Novel Streptomyces species of biotechnological and ecological value are a feature of Machair soil.</title>
        <authorList>
            <person name="Prole J.R."/>
            <person name="Goodfellow M."/>
            <person name="Allenby N."/>
            <person name="Ward A.C."/>
        </authorList>
    </citation>
    <scope>NUCLEOTIDE SEQUENCE [LARGE SCALE GENOMIC DNA]</scope>
    <source>
        <strain evidence="2 3">MS1.HAVA.3</strain>
    </source>
</reference>
<gene>
    <name evidence="2" type="ORF">WKI68_08955</name>
</gene>
<name>A0ABU8U226_9ACTN</name>
<dbReference type="Proteomes" id="UP001382904">
    <property type="component" value="Unassembled WGS sequence"/>
</dbReference>